<accession>A0ABY3S774</accession>
<evidence type="ECO:0000313" key="2">
    <source>
        <dbReference type="EMBL" id="UGS41804.1"/>
    </source>
</evidence>
<dbReference type="RefSeq" id="WP_231825187.1">
    <property type="nucleotide sequence ID" value="NZ_CP087880.1"/>
</dbReference>
<reference evidence="2 3" key="1">
    <citation type="journal article" date="2022" name="Int. J. Syst. Evol. Microbiol.">
        <title>Pseudocitrobacter corydidari sp. nov., isolated from the Asian emerald cockroach Corydidarum magnifica.</title>
        <authorList>
            <person name="Guzman J."/>
            <person name="Poehlein A."/>
            <person name="Glaeser S.P."/>
            <person name="Schwengers O."/>
            <person name="Blom J."/>
            <person name="Hollensteiner J."/>
            <person name="Kampfer P."/>
            <person name="Vilcinskas A."/>
        </authorList>
    </citation>
    <scope>NUCLEOTIDE SEQUENCE [LARGE SCALE GENOMIC DNA]</scope>
    <source>
        <strain evidence="2">G163CM</strain>
    </source>
</reference>
<evidence type="ECO:0000256" key="1">
    <source>
        <dbReference type="SAM" id="MobiDB-lite"/>
    </source>
</evidence>
<organism evidence="2 3">
    <name type="scientific">Pseudocitrobacter corydidari</name>
    <dbReference type="NCBI Taxonomy" id="2891570"/>
    <lineage>
        <taxon>Bacteria</taxon>
        <taxon>Pseudomonadati</taxon>
        <taxon>Pseudomonadota</taxon>
        <taxon>Gammaproteobacteria</taxon>
        <taxon>Enterobacterales</taxon>
        <taxon>Enterobacteriaceae</taxon>
        <taxon>Pseudocitrobacter</taxon>
    </lineage>
</organism>
<gene>
    <name evidence="2" type="ORF">G163CM_25210</name>
</gene>
<protein>
    <submittedName>
        <fullName evidence="2">Uncharacterized protein</fullName>
    </submittedName>
</protein>
<sequence>MSNRQIRRVNLSLHLSPEHSRADLRAMLHLKKWHGEMNNTGGNTSDTSMEIRRFHRNVYLAGLQLQMLNPQLCSHVAESIGREALTLDALCAELIEGKLLPIARETSLPAEQESNPEFSKQQLRQMRALMSEATQRKDKDDGELAAMRSEIAQLRSLLEKQHVLLQQLRMSGRATPSAESSKASGAEEVDLSLLENQSQKMKQIKQKGIF</sequence>
<feature type="region of interest" description="Disordered" evidence="1">
    <location>
        <begin position="170"/>
        <end position="210"/>
    </location>
</feature>
<dbReference type="EMBL" id="CP087880">
    <property type="protein sequence ID" value="UGS41804.1"/>
    <property type="molecule type" value="Genomic_DNA"/>
</dbReference>
<dbReference type="Proteomes" id="UP001199659">
    <property type="component" value="Chromosome"/>
</dbReference>
<proteinExistence type="predicted"/>
<keyword evidence="3" id="KW-1185">Reference proteome</keyword>
<feature type="compositionally biased region" description="Low complexity" evidence="1">
    <location>
        <begin position="177"/>
        <end position="186"/>
    </location>
</feature>
<name>A0ABY3S774_9ENTR</name>
<evidence type="ECO:0000313" key="3">
    <source>
        <dbReference type="Proteomes" id="UP001199659"/>
    </source>
</evidence>